<dbReference type="Proteomes" id="UP001152024">
    <property type="component" value="Unassembled WGS sequence"/>
</dbReference>
<evidence type="ECO:0000256" key="1">
    <source>
        <dbReference type="SAM" id="MobiDB-lite"/>
    </source>
</evidence>
<dbReference type="EMBL" id="JAOQBH010000030">
    <property type="protein sequence ID" value="KAJ4113272.1"/>
    <property type="molecule type" value="Genomic_DNA"/>
</dbReference>
<keyword evidence="3" id="KW-1185">Reference proteome</keyword>
<gene>
    <name evidence="2" type="ORF">NW768_011551</name>
</gene>
<proteinExistence type="predicted"/>
<reference evidence="2" key="1">
    <citation type="submission" date="2022-09" db="EMBL/GenBank/DDBJ databases">
        <title>Fusarium specimens isolated from Avocado Roots.</title>
        <authorList>
            <person name="Stajich J."/>
            <person name="Roper C."/>
            <person name="Heimlech-Rivalta G."/>
        </authorList>
    </citation>
    <scope>NUCLEOTIDE SEQUENCE</scope>
    <source>
        <strain evidence="2">CF00095</strain>
    </source>
</reference>
<evidence type="ECO:0000313" key="2">
    <source>
        <dbReference type="EMBL" id="KAJ4113272.1"/>
    </source>
</evidence>
<organism evidence="2 3">
    <name type="scientific">Fusarium equiseti</name>
    <name type="common">Fusarium scirpi</name>
    <dbReference type="NCBI Taxonomy" id="61235"/>
    <lineage>
        <taxon>Eukaryota</taxon>
        <taxon>Fungi</taxon>
        <taxon>Dikarya</taxon>
        <taxon>Ascomycota</taxon>
        <taxon>Pezizomycotina</taxon>
        <taxon>Sordariomycetes</taxon>
        <taxon>Hypocreomycetidae</taxon>
        <taxon>Hypocreales</taxon>
        <taxon>Nectriaceae</taxon>
        <taxon>Fusarium</taxon>
        <taxon>Fusarium incarnatum-equiseti species complex</taxon>
    </lineage>
</organism>
<comment type="caution">
    <text evidence="2">The sequence shown here is derived from an EMBL/GenBank/DDBJ whole genome shotgun (WGS) entry which is preliminary data.</text>
</comment>
<sequence>MTGRPRGRPPGPGKKRKNEDELSTNPNTKKVRDRKASLSEEQRAYENARNSFNIQWSRLKKKLYLREDYQSADEATRATLEDTAFREHTANTSLGKHPDQFKVNASSSGTIAGIAENDSNPAREYIEVHDEGEERQPVSTDQTLNFDPQQSEVELESAGELKHATQYVMKKLVDALESLWVKCITIERHPSWVSAGAKKYRAEWKLIFNKKLPRPSASNIFSRIEMFVWLITRPKNLEPINRSYTTGAPSVMRMIQEIHCSGGRTASNWDYGPGMPCLWDRASLKQLRLLKAYVGHFDGECQDMFRILAGTMALEELVAKDEPWLALMDLDLLGSNW</sequence>
<name>A0ABQ8QXD8_FUSEQ</name>
<protein>
    <submittedName>
        <fullName evidence="2">Uncharacterized protein</fullName>
    </submittedName>
</protein>
<feature type="region of interest" description="Disordered" evidence="1">
    <location>
        <begin position="1"/>
        <end position="42"/>
    </location>
</feature>
<accession>A0ABQ8QXD8</accession>
<evidence type="ECO:0000313" key="3">
    <source>
        <dbReference type="Proteomes" id="UP001152024"/>
    </source>
</evidence>